<dbReference type="InterPro" id="IPR016181">
    <property type="entry name" value="Acyl_CoA_acyltransferase"/>
</dbReference>
<dbReference type="PANTHER" id="PTHR43792:SF1">
    <property type="entry name" value="N-ACETYLTRANSFERASE DOMAIN-CONTAINING PROTEIN"/>
    <property type="match status" value="1"/>
</dbReference>
<dbReference type="AlphaFoldDB" id="W9GE12"/>
<sequence length="363" mass="39709">MPLDASAHPIEDTWLTTPRLILRRPRSTDLDDYVRLHTDPRTYAYAPSSMPTPAQCVERLEADLHSWADEGVGYAAVLDRVTGALVGWAGLREGEVEGERFFNLYYRLSHDRLGQGLGKEIARAVVAWGVEHRPDLPLTALVDQVNRSSLATAEAAGLVRTGLRRHVDRAPEDPPMVRFETPVTEVVRAPEALAPELLDLWVRVNDAGGAVGFLAGTPRHEVASVLDTHLAAVAAGMSLLAVLRDPDETLRGFGFWEHTSTLPYAHVAVLKRLMVDPEAQGRNLGRLLLAGMVGVARRELPAVEILRLSYRSGLGLGDFYASMGWTEVGRVPAGLWLGGHDYRDDVEMARRVDGGPLVGDGRT</sequence>
<protein>
    <submittedName>
        <fullName evidence="2">Acetyltransferase</fullName>
    </submittedName>
</protein>
<dbReference type="RefSeq" id="WP_051509804.1">
    <property type="nucleotide sequence ID" value="NZ_AWSA01000002.1"/>
</dbReference>
<organism evidence="2 3">
    <name type="scientific">Intrasporangium oryzae NRRL B-24470</name>
    <dbReference type="NCBI Taxonomy" id="1386089"/>
    <lineage>
        <taxon>Bacteria</taxon>
        <taxon>Bacillati</taxon>
        <taxon>Actinomycetota</taxon>
        <taxon>Actinomycetes</taxon>
        <taxon>Micrococcales</taxon>
        <taxon>Intrasporangiaceae</taxon>
        <taxon>Intrasporangium</taxon>
    </lineage>
</organism>
<proteinExistence type="predicted"/>
<gene>
    <name evidence="2" type="ORF">N865_17180</name>
</gene>
<evidence type="ECO:0000259" key="1">
    <source>
        <dbReference type="PROSITE" id="PS51186"/>
    </source>
</evidence>
<evidence type="ECO:0000313" key="2">
    <source>
        <dbReference type="EMBL" id="EWT03457.1"/>
    </source>
</evidence>
<evidence type="ECO:0000313" key="3">
    <source>
        <dbReference type="Proteomes" id="UP000019489"/>
    </source>
</evidence>
<feature type="domain" description="N-acetyltransferase" evidence="1">
    <location>
        <begin position="184"/>
        <end position="353"/>
    </location>
</feature>
<dbReference type="PROSITE" id="PS51186">
    <property type="entry name" value="GNAT"/>
    <property type="match status" value="2"/>
</dbReference>
<name>W9GE12_9MICO</name>
<accession>W9GE12</accession>
<dbReference type="PANTHER" id="PTHR43792">
    <property type="entry name" value="GNAT FAMILY, PUTATIVE (AFU_ORTHOLOGUE AFUA_3G00765)-RELATED-RELATED"/>
    <property type="match status" value="1"/>
</dbReference>
<keyword evidence="2" id="KW-0808">Transferase</keyword>
<dbReference type="STRING" id="1386089.N865_17180"/>
<dbReference type="InterPro" id="IPR051531">
    <property type="entry name" value="N-acetyltransferase"/>
</dbReference>
<feature type="domain" description="N-acetyltransferase" evidence="1">
    <location>
        <begin position="20"/>
        <end position="184"/>
    </location>
</feature>
<comment type="caution">
    <text evidence="2">The sequence shown here is derived from an EMBL/GenBank/DDBJ whole genome shotgun (WGS) entry which is preliminary data.</text>
</comment>
<dbReference type="Proteomes" id="UP000019489">
    <property type="component" value="Unassembled WGS sequence"/>
</dbReference>
<reference evidence="2 3" key="1">
    <citation type="submission" date="2013-08" db="EMBL/GenBank/DDBJ databases">
        <title>Intrasporangium oryzae NRRL B-24470.</title>
        <authorList>
            <person name="Liu H."/>
            <person name="Wang G."/>
        </authorList>
    </citation>
    <scope>NUCLEOTIDE SEQUENCE [LARGE SCALE GENOMIC DNA]</scope>
    <source>
        <strain evidence="2 3">NRRL B-24470</strain>
    </source>
</reference>
<dbReference type="eggNOG" id="COG1247">
    <property type="taxonomic scope" value="Bacteria"/>
</dbReference>
<dbReference type="eggNOG" id="COG1670">
    <property type="taxonomic scope" value="Bacteria"/>
</dbReference>
<dbReference type="InterPro" id="IPR000182">
    <property type="entry name" value="GNAT_dom"/>
</dbReference>
<dbReference type="SUPFAM" id="SSF55729">
    <property type="entry name" value="Acyl-CoA N-acyltransferases (Nat)"/>
    <property type="match status" value="2"/>
</dbReference>
<keyword evidence="3" id="KW-1185">Reference proteome</keyword>
<dbReference type="PATRIC" id="fig|1386089.3.peg.263"/>
<dbReference type="Pfam" id="PF13302">
    <property type="entry name" value="Acetyltransf_3"/>
    <property type="match status" value="1"/>
</dbReference>
<dbReference type="EMBL" id="AWSA01000002">
    <property type="protein sequence ID" value="EWT03457.1"/>
    <property type="molecule type" value="Genomic_DNA"/>
</dbReference>
<dbReference type="OrthoDB" id="3572254at2"/>
<dbReference type="GO" id="GO:0016747">
    <property type="term" value="F:acyltransferase activity, transferring groups other than amino-acyl groups"/>
    <property type="evidence" value="ECO:0007669"/>
    <property type="project" value="InterPro"/>
</dbReference>
<dbReference type="Gene3D" id="3.40.630.30">
    <property type="match status" value="2"/>
</dbReference>